<reference evidence="2 3" key="1">
    <citation type="submission" date="2017-07" db="EMBL/GenBank/DDBJ databases">
        <title>Fictibacillus sp. nov. GDSW-R2A3 Genome sequencing and assembly.</title>
        <authorList>
            <person name="Mayilraj S."/>
        </authorList>
    </citation>
    <scope>NUCLEOTIDE SEQUENCE [LARGE SCALE GENOMIC DNA]</scope>
    <source>
        <strain evidence="2 3">GDSW-R2A3</strain>
    </source>
</reference>
<organism evidence="2 3">
    <name type="scientific">Fictibacillus aquaticus</name>
    <dbReference type="NCBI Taxonomy" id="2021314"/>
    <lineage>
        <taxon>Bacteria</taxon>
        <taxon>Bacillati</taxon>
        <taxon>Bacillota</taxon>
        <taxon>Bacilli</taxon>
        <taxon>Bacillales</taxon>
        <taxon>Fictibacillaceae</taxon>
        <taxon>Fictibacillus</taxon>
    </lineage>
</organism>
<keyword evidence="1" id="KW-1133">Transmembrane helix</keyword>
<protein>
    <submittedName>
        <fullName evidence="2">Uncharacterized protein</fullName>
    </submittedName>
</protein>
<evidence type="ECO:0000313" key="2">
    <source>
        <dbReference type="EMBL" id="OYD56670.1"/>
    </source>
</evidence>
<dbReference type="AlphaFoldDB" id="A0A235F5X5"/>
<keyword evidence="3" id="KW-1185">Reference proteome</keyword>
<evidence type="ECO:0000256" key="1">
    <source>
        <dbReference type="SAM" id="Phobius"/>
    </source>
</evidence>
<evidence type="ECO:0000313" key="3">
    <source>
        <dbReference type="Proteomes" id="UP000215059"/>
    </source>
</evidence>
<comment type="caution">
    <text evidence="2">The sequence shown here is derived from an EMBL/GenBank/DDBJ whole genome shotgun (WGS) entry which is preliminary data.</text>
</comment>
<dbReference type="RefSeq" id="WP_094253685.1">
    <property type="nucleotide sequence ID" value="NZ_JBHLXL010000002.1"/>
</dbReference>
<name>A0A235F5X5_9BACL</name>
<accession>A0A235F5X5</accession>
<keyword evidence="1" id="KW-0812">Transmembrane</keyword>
<feature type="transmembrane region" description="Helical" evidence="1">
    <location>
        <begin position="40"/>
        <end position="62"/>
    </location>
</feature>
<proteinExistence type="predicted"/>
<dbReference type="EMBL" id="NOII01000011">
    <property type="protein sequence ID" value="OYD56670.1"/>
    <property type="molecule type" value="Genomic_DNA"/>
</dbReference>
<dbReference type="Proteomes" id="UP000215059">
    <property type="component" value="Unassembled WGS sequence"/>
</dbReference>
<gene>
    <name evidence="2" type="ORF">CGZ90_16810</name>
</gene>
<dbReference type="OrthoDB" id="2455517at2"/>
<keyword evidence="1" id="KW-0472">Membrane</keyword>
<feature type="transmembrane region" description="Helical" evidence="1">
    <location>
        <begin position="6"/>
        <end position="24"/>
    </location>
</feature>
<sequence length="232" mass="25261">MIIVTFLIPIILIAGIMSVVMLLFKSGQRRGFNLGGKMKWILGGYTVILLIAAMLSAVILPAKLTSGKTYSTEQIEQIQDEETRVFDEAMNGKYDPGQTAFNKKKSWSLPFSERTLTVSAPSISVFVEHTDHSKDGSIEAVYYTGKFIIERIDVTDKSNPIELSLAGSDLSVNNPIPTEVNMGLFQAGFAFSQFSDGTGGMSFDSEATFGLGFVYLKVPAGVEVKGDVTYVN</sequence>